<dbReference type="InterPro" id="IPR003660">
    <property type="entry name" value="HAMP_dom"/>
</dbReference>
<dbReference type="GO" id="GO:0016020">
    <property type="term" value="C:membrane"/>
    <property type="evidence" value="ECO:0007669"/>
    <property type="project" value="InterPro"/>
</dbReference>
<evidence type="ECO:0000256" key="1">
    <source>
        <dbReference type="SAM" id="Phobius"/>
    </source>
</evidence>
<dbReference type="eggNOG" id="COG2770">
    <property type="taxonomic scope" value="Bacteria"/>
</dbReference>
<dbReference type="PANTHER" id="PTHR32089">
    <property type="entry name" value="METHYL-ACCEPTING CHEMOTAXIS PROTEIN MCPB"/>
    <property type="match status" value="1"/>
</dbReference>
<dbReference type="Gene3D" id="6.10.340.10">
    <property type="match status" value="1"/>
</dbReference>
<dbReference type="Proteomes" id="UP000000739">
    <property type="component" value="Chromosome"/>
</dbReference>
<gene>
    <name evidence="3" type="ordered locus">Dalk_0432</name>
</gene>
<reference evidence="3 4" key="1">
    <citation type="journal article" date="2012" name="Environ. Microbiol.">
        <title>The genome sequence of Desulfatibacillum alkenivorans AK-01: a blueprint for anaerobic alkane oxidation.</title>
        <authorList>
            <person name="Callaghan A.V."/>
            <person name="Morris B.E."/>
            <person name="Pereira I.A."/>
            <person name="McInerney M.J."/>
            <person name="Austin R.N."/>
            <person name="Groves J.T."/>
            <person name="Kukor J.J."/>
            <person name="Suflita J.M."/>
            <person name="Young L.Y."/>
            <person name="Zylstra G.J."/>
            <person name="Wawrik B."/>
        </authorList>
    </citation>
    <scope>NUCLEOTIDE SEQUENCE [LARGE SCALE GENOMIC DNA]</scope>
    <source>
        <strain evidence="3 4">AK-01</strain>
    </source>
</reference>
<proteinExistence type="predicted"/>
<feature type="transmembrane region" description="Helical" evidence="1">
    <location>
        <begin position="21"/>
        <end position="47"/>
    </location>
</feature>
<dbReference type="HOGENOM" id="CLU_1445477_0_0_7"/>
<organism evidence="3 4">
    <name type="scientific">Desulfatibacillum aliphaticivorans</name>
    <dbReference type="NCBI Taxonomy" id="218208"/>
    <lineage>
        <taxon>Bacteria</taxon>
        <taxon>Pseudomonadati</taxon>
        <taxon>Thermodesulfobacteriota</taxon>
        <taxon>Desulfobacteria</taxon>
        <taxon>Desulfobacterales</taxon>
        <taxon>Desulfatibacillaceae</taxon>
        <taxon>Desulfatibacillum</taxon>
    </lineage>
</organism>
<dbReference type="PANTHER" id="PTHR32089:SF112">
    <property type="entry name" value="LYSOZYME-LIKE PROTEIN-RELATED"/>
    <property type="match status" value="1"/>
</dbReference>
<dbReference type="EMBL" id="CP001322">
    <property type="protein sequence ID" value="ACL02140.1"/>
    <property type="molecule type" value="Genomic_DNA"/>
</dbReference>
<feature type="transmembrane region" description="Helical" evidence="1">
    <location>
        <begin position="67"/>
        <end position="94"/>
    </location>
</feature>
<dbReference type="RefSeq" id="WP_012609580.1">
    <property type="nucleotide sequence ID" value="NC_011768.1"/>
</dbReference>
<sequence length="187" mass="20922">MSEKAIMPRRRQYFVKRDFQGAFILKFCLVVLLGAVASTLLIFYFSGDTLTSDFSNSRLVIKSTSQAILPAVIMTNLITLGISALAVLVLTLLISHKIAGPLFRLEKELEKIGGGNLKTEVILRNKDQVEALAQSINSMAGQLHTKVFDIRDSLDQMARRMEHEDATGKWAESIEDVKKRIDAHFQL</sequence>
<dbReference type="CDD" id="cd06225">
    <property type="entry name" value="HAMP"/>
    <property type="match status" value="1"/>
</dbReference>
<evidence type="ECO:0000313" key="3">
    <source>
        <dbReference type="EMBL" id="ACL02140.1"/>
    </source>
</evidence>
<dbReference type="Pfam" id="PF00672">
    <property type="entry name" value="HAMP"/>
    <property type="match status" value="1"/>
</dbReference>
<name>B8FH52_DESAL</name>
<keyword evidence="4" id="KW-1185">Reference proteome</keyword>
<keyword evidence="1" id="KW-0812">Transmembrane</keyword>
<dbReference type="SUPFAM" id="SSF158472">
    <property type="entry name" value="HAMP domain-like"/>
    <property type="match status" value="1"/>
</dbReference>
<feature type="domain" description="HAMP" evidence="2">
    <location>
        <begin position="96"/>
        <end position="148"/>
    </location>
</feature>
<keyword evidence="1" id="KW-1133">Transmembrane helix</keyword>
<dbReference type="GO" id="GO:0007165">
    <property type="term" value="P:signal transduction"/>
    <property type="evidence" value="ECO:0007669"/>
    <property type="project" value="InterPro"/>
</dbReference>
<dbReference type="KEGG" id="dal:Dalk_0432"/>
<dbReference type="AlphaFoldDB" id="B8FH52"/>
<evidence type="ECO:0000259" key="2">
    <source>
        <dbReference type="PROSITE" id="PS50885"/>
    </source>
</evidence>
<accession>B8FH52</accession>
<evidence type="ECO:0000313" key="4">
    <source>
        <dbReference type="Proteomes" id="UP000000739"/>
    </source>
</evidence>
<dbReference type="PROSITE" id="PS50885">
    <property type="entry name" value="HAMP"/>
    <property type="match status" value="1"/>
</dbReference>
<keyword evidence="1" id="KW-0472">Membrane</keyword>
<protein>
    <recommendedName>
        <fullName evidence="2">HAMP domain-containing protein</fullName>
    </recommendedName>
</protein>